<organism evidence="1 2">
    <name type="scientific">Citrus clementina</name>
    <name type="common">Clementine</name>
    <name type="synonym">Citrus deliciosa x Citrus sinensis</name>
    <dbReference type="NCBI Taxonomy" id="85681"/>
    <lineage>
        <taxon>Eukaryota</taxon>
        <taxon>Viridiplantae</taxon>
        <taxon>Streptophyta</taxon>
        <taxon>Embryophyta</taxon>
        <taxon>Tracheophyta</taxon>
        <taxon>Spermatophyta</taxon>
        <taxon>Magnoliopsida</taxon>
        <taxon>eudicotyledons</taxon>
        <taxon>Gunneridae</taxon>
        <taxon>Pentapetalae</taxon>
        <taxon>rosids</taxon>
        <taxon>malvids</taxon>
        <taxon>Sapindales</taxon>
        <taxon>Rutaceae</taxon>
        <taxon>Aurantioideae</taxon>
        <taxon>Citrus</taxon>
    </lineage>
</organism>
<keyword evidence="2" id="KW-1185">Reference proteome</keyword>
<gene>
    <name evidence="1" type="ORF">CICLE_v10023120mg</name>
</gene>
<dbReference type="KEGG" id="cic:CICLE_v10023120mg"/>
<name>V4T2U4_CITCL</name>
<proteinExistence type="predicted"/>
<sequence length="83" mass="9270">MKIKTELRQQANKQNPKTVRIQQIARLFLTNFTATTCSAVTSHIARRQVSHSQPSPSVNCCRSLRLMSICLPISAALSDIIFV</sequence>
<evidence type="ECO:0000313" key="2">
    <source>
        <dbReference type="Proteomes" id="UP000030687"/>
    </source>
</evidence>
<dbReference type="AlphaFoldDB" id="V4T2U4"/>
<protein>
    <submittedName>
        <fullName evidence="1">Uncharacterized protein</fullName>
    </submittedName>
</protein>
<dbReference type="Proteomes" id="UP000030687">
    <property type="component" value="Unassembled WGS sequence"/>
</dbReference>
<dbReference type="Gramene" id="ESR54523">
    <property type="protein sequence ID" value="ESR54523"/>
    <property type="gene ID" value="CICLE_v10023120mg"/>
</dbReference>
<accession>V4T2U4</accession>
<dbReference type="InParanoid" id="V4T2U4"/>
<dbReference type="EMBL" id="KI536661">
    <property type="protein sequence ID" value="ESR54523.1"/>
    <property type="molecule type" value="Genomic_DNA"/>
</dbReference>
<reference evidence="1 2" key="1">
    <citation type="submission" date="2013-10" db="EMBL/GenBank/DDBJ databases">
        <authorList>
            <consortium name="International Citrus Genome Consortium"/>
            <person name="Jenkins J."/>
            <person name="Schmutz J."/>
            <person name="Prochnik S."/>
            <person name="Rokhsar D."/>
            <person name="Gmitter F."/>
            <person name="Ollitrault P."/>
            <person name="Machado M."/>
            <person name="Talon M."/>
            <person name="Wincker P."/>
            <person name="Jaillon O."/>
            <person name="Morgante M."/>
        </authorList>
    </citation>
    <scope>NUCLEOTIDE SEQUENCE</scope>
    <source>
        <strain evidence="2">cv. Clemenules</strain>
    </source>
</reference>
<evidence type="ECO:0000313" key="1">
    <source>
        <dbReference type="EMBL" id="ESR54523.1"/>
    </source>
</evidence>